<dbReference type="SUPFAM" id="SSF88723">
    <property type="entry name" value="PIN domain-like"/>
    <property type="match status" value="1"/>
</dbReference>
<protein>
    <recommendedName>
        <fullName evidence="1">PIN domain-containing protein</fullName>
    </recommendedName>
</protein>
<dbReference type="AlphaFoldDB" id="A0A0F9B0B6"/>
<dbReference type="EMBL" id="LAZR01043385">
    <property type="protein sequence ID" value="KKL07202.1"/>
    <property type="molecule type" value="Genomic_DNA"/>
</dbReference>
<dbReference type="Pfam" id="PF01850">
    <property type="entry name" value="PIN"/>
    <property type="match status" value="1"/>
</dbReference>
<sequence>MIIADTTVLIDVWRGRAGIKSYLERYKEKNLCISAITVAEIYDGLGYTKEKKGEAIYTKIRGQIGKIISEFHIIPINTSILQESGTFKGVLRAKNLSIWALYRLLK</sequence>
<reference evidence="2" key="1">
    <citation type="journal article" date="2015" name="Nature">
        <title>Complex archaea that bridge the gap between prokaryotes and eukaryotes.</title>
        <authorList>
            <person name="Spang A."/>
            <person name="Saw J.H."/>
            <person name="Jorgensen S.L."/>
            <person name="Zaremba-Niedzwiedzka K."/>
            <person name="Martijn J."/>
            <person name="Lind A.E."/>
            <person name="van Eijk R."/>
            <person name="Schleper C."/>
            <person name="Guy L."/>
            <person name="Ettema T.J."/>
        </authorList>
    </citation>
    <scope>NUCLEOTIDE SEQUENCE</scope>
</reference>
<feature type="domain" description="PIN" evidence="1">
    <location>
        <begin position="2"/>
        <end position="57"/>
    </location>
</feature>
<evidence type="ECO:0000259" key="1">
    <source>
        <dbReference type="Pfam" id="PF01850"/>
    </source>
</evidence>
<name>A0A0F9B0B6_9ZZZZ</name>
<dbReference type="InterPro" id="IPR029060">
    <property type="entry name" value="PIN-like_dom_sf"/>
</dbReference>
<dbReference type="Gene3D" id="3.40.50.1010">
    <property type="entry name" value="5'-nuclease"/>
    <property type="match status" value="1"/>
</dbReference>
<comment type="caution">
    <text evidence="2">The sequence shown here is derived from an EMBL/GenBank/DDBJ whole genome shotgun (WGS) entry which is preliminary data.</text>
</comment>
<organism evidence="2">
    <name type="scientific">marine sediment metagenome</name>
    <dbReference type="NCBI Taxonomy" id="412755"/>
    <lineage>
        <taxon>unclassified sequences</taxon>
        <taxon>metagenomes</taxon>
        <taxon>ecological metagenomes</taxon>
    </lineage>
</organism>
<evidence type="ECO:0000313" key="2">
    <source>
        <dbReference type="EMBL" id="KKL07202.1"/>
    </source>
</evidence>
<proteinExistence type="predicted"/>
<accession>A0A0F9B0B6</accession>
<dbReference type="InterPro" id="IPR002716">
    <property type="entry name" value="PIN_dom"/>
</dbReference>
<gene>
    <name evidence="2" type="ORF">LCGC14_2588390</name>
</gene>